<dbReference type="Gene3D" id="3.40.50.620">
    <property type="entry name" value="HUPs"/>
    <property type="match status" value="1"/>
</dbReference>
<reference evidence="3 4" key="1">
    <citation type="submission" date="2021-11" db="EMBL/GenBank/DDBJ databases">
        <authorList>
            <person name="Liang Q."/>
            <person name="Mou H."/>
            <person name="Liu Z."/>
        </authorList>
    </citation>
    <scope>NUCLEOTIDE SEQUENCE [LARGE SCALE GENOMIC DNA]</scope>
    <source>
        <strain evidence="3 4">CHU3</strain>
    </source>
</reference>
<accession>A0ABT2YN84</accession>
<dbReference type="CDD" id="cd00293">
    <property type="entry name" value="USP-like"/>
    <property type="match status" value="1"/>
</dbReference>
<dbReference type="PRINTS" id="PR01438">
    <property type="entry name" value="UNVRSLSTRESS"/>
</dbReference>
<protein>
    <submittedName>
        <fullName evidence="3">Universal stress protein</fullName>
    </submittedName>
</protein>
<gene>
    <name evidence="3" type="ORF">LNV07_24940</name>
</gene>
<dbReference type="PANTHER" id="PTHR46268">
    <property type="entry name" value="STRESS RESPONSE PROTEIN NHAX"/>
    <property type="match status" value="1"/>
</dbReference>
<comment type="similarity">
    <text evidence="1">Belongs to the universal stress protein A family.</text>
</comment>
<dbReference type="Pfam" id="PF00582">
    <property type="entry name" value="Usp"/>
    <property type="match status" value="1"/>
</dbReference>
<evidence type="ECO:0000313" key="4">
    <source>
        <dbReference type="Proteomes" id="UP001209701"/>
    </source>
</evidence>
<dbReference type="InterPro" id="IPR006016">
    <property type="entry name" value="UspA"/>
</dbReference>
<evidence type="ECO:0000259" key="2">
    <source>
        <dbReference type="Pfam" id="PF00582"/>
    </source>
</evidence>
<dbReference type="Proteomes" id="UP001209701">
    <property type="component" value="Unassembled WGS sequence"/>
</dbReference>
<dbReference type="EMBL" id="JAJIRN010000014">
    <property type="protein sequence ID" value="MCV2371350.1"/>
    <property type="molecule type" value="Genomic_DNA"/>
</dbReference>
<name>A0ABT2YN84_9BURK</name>
<dbReference type="SUPFAM" id="SSF52402">
    <property type="entry name" value="Adenine nucleotide alpha hydrolases-like"/>
    <property type="match status" value="1"/>
</dbReference>
<evidence type="ECO:0000256" key="1">
    <source>
        <dbReference type="ARBA" id="ARBA00008791"/>
    </source>
</evidence>
<dbReference type="InterPro" id="IPR006015">
    <property type="entry name" value="Universal_stress_UspA"/>
</dbReference>
<comment type="caution">
    <text evidence="3">The sequence shown here is derived from an EMBL/GenBank/DDBJ whole genome shotgun (WGS) entry which is preliminary data.</text>
</comment>
<proteinExistence type="inferred from homology"/>
<dbReference type="InterPro" id="IPR014729">
    <property type="entry name" value="Rossmann-like_a/b/a_fold"/>
</dbReference>
<evidence type="ECO:0000313" key="3">
    <source>
        <dbReference type="EMBL" id="MCV2371350.1"/>
    </source>
</evidence>
<dbReference type="PANTHER" id="PTHR46268:SF6">
    <property type="entry name" value="UNIVERSAL STRESS PROTEIN UP12"/>
    <property type="match status" value="1"/>
</dbReference>
<keyword evidence="4" id="KW-1185">Reference proteome</keyword>
<feature type="domain" description="UspA" evidence="2">
    <location>
        <begin position="3"/>
        <end position="142"/>
    </location>
</feature>
<organism evidence="3 4">
    <name type="scientific">Roseateles oligotrophus</name>
    <dbReference type="NCBI Taxonomy" id="1769250"/>
    <lineage>
        <taxon>Bacteria</taxon>
        <taxon>Pseudomonadati</taxon>
        <taxon>Pseudomonadota</taxon>
        <taxon>Betaproteobacteria</taxon>
        <taxon>Burkholderiales</taxon>
        <taxon>Sphaerotilaceae</taxon>
        <taxon>Roseateles</taxon>
    </lineage>
</organism>
<sequence length="142" mass="15098">MLKLLIAIDGSEASMHAIEAVATMARASVSLDVLLLNVRDGPVYYGELPVFSADEIELAQLKRQDQLLAEATTKVQDCGLTVRASLRAEGLAAPEIVRLAAEHQVDQIVLGTRGMSAIGSLLIGSVAQRVVHLATMPVLLVK</sequence>
<dbReference type="RefSeq" id="WP_263573927.1">
    <property type="nucleotide sequence ID" value="NZ_JAJIRN010000014.1"/>
</dbReference>